<reference evidence="1" key="1">
    <citation type="submission" date="2018-05" db="EMBL/GenBank/DDBJ databases">
        <authorList>
            <person name="Lanie J.A."/>
            <person name="Ng W.-L."/>
            <person name="Kazmierczak K.M."/>
            <person name="Andrzejewski T.M."/>
            <person name="Davidsen T.M."/>
            <person name="Wayne K.J."/>
            <person name="Tettelin H."/>
            <person name="Glass J.I."/>
            <person name="Rusch D."/>
            <person name="Podicherti R."/>
            <person name="Tsui H.-C.T."/>
            <person name="Winkler M.E."/>
        </authorList>
    </citation>
    <scope>NUCLEOTIDE SEQUENCE</scope>
</reference>
<organism evidence="1">
    <name type="scientific">marine metagenome</name>
    <dbReference type="NCBI Taxonomy" id="408172"/>
    <lineage>
        <taxon>unclassified sequences</taxon>
        <taxon>metagenomes</taxon>
        <taxon>ecological metagenomes</taxon>
    </lineage>
</organism>
<accession>A0A383AHP9</accession>
<feature type="non-terminal residue" evidence="1">
    <location>
        <position position="198"/>
    </location>
</feature>
<proteinExistence type="predicted"/>
<dbReference type="AlphaFoldDB" id="A0A383AHP9"/>
<protein>
    <recommendedName>
        <fullName evidence="2">N-acetyl sugar amidotransferase</fullName>
    </recommendedName>
</protein>
<dbReference type="SUPFAM" id="SSF52402">
    <property type="entry name" value="Adenine nucleotide alpha hydrolases-like"/>
    <property type="match status" value="1"/>
</dbReference>
<evidence type="ECO:0000313" key="1">
    <source>
        <dbReference type="EMBL" id="SVE07100.1"/>
    </source>
</evidence>
<evidence type="ECO:0008006" key="2">
    <source>
        <dbReference type="Google" id="ProtNLM"/>
    </source>
</evidence>
<sequence>MKYCKRCLYPKNHPYGIIFNEQGICSGCIVHEEKDTLNWGERSKILEKIVDINSDKVKGRGFDCIVPVTGGGDSYFIVHFVKNKLGMNPLLVNYNSHYNTKTGLRNLANLTTVFDCELLTSTLSPDLLKKISKHTLNQFGNIYWQVLAGTLTFPVQVAVKLRIPLIIWGVHPWSDQTGMFSHIDQVEMNERCRKEHPL</sequence>
<gene>
    <name evidence="1" type="ORF">METZ01_LOCUS459954</name>
</gene>
<name>A0A383AHP9_9ZZZZ</name>
<dbReference type="EMBL" id="UINC01192119">
    <property type="protein sequence ID" value="SVE07100.1"/>
    <property type="molecule type" value="Genomic_DNA"/>
</dbReference>